<reference evidence="2" key="1">
    <citation type="journal article" date="2015" name="PLoS Genet.">
        <title>Genome Sequence and Transcriptome Analyses of Chrysochromulina tobin: Metabolic Tools for Enhanced Algal Fitness in the Prominent Order Prymnesiales (Haptophyceae).</title>
        <authorList>
            <person name="Hovde B.T."/>
            <person name="Deodato C.R."/>
            <person name="Hunsperger H.M."/>
            <person name="Ryken S.A."/>
            <person name="Yost W."/>
            <person name="Jha R.K."/>
            <person name="Patterson J."/>
            <person name="Monnat R.J. Jr."/>
            <person name="Barlow S.B."/>
            <person name="Starkenburg S.R."/>
            <person name="Cattolico R.A."/>
        </authorList>
    </citation>
    <scope>NUCLEOTIDE SEQUENCE</scope>
    <source>
        <strain evidence="2">CCMP291</strain>
    </source>
</reference>
<accession>A0A0M0JYX1</accession>
<sequence>MEFAAPTITASAGGRPRVPVLFGQYEVGRTSKPWVRNQPSPWSLDELPKAVPLPPQGDPGAYDPFAFGFMSDEARVHGKNQHRPPFDSSQVREFVFRTFLGGESGSLTYDAGLAQKKLYPTVDANVSVFRSKSLQRPSSKSIVPGPNHYKLNMDSVESHIANSAARMRSHNARFGHYHPGMQGQKSATDVGVGPASYNTEYEKSLTNDARRTLEKTSKIRPGFGSTTPQRRAAMFGTTTPGPGSYERLEPRMKDLKRANVPGHARV</sequence>
<proteinExistence type="predicted"/>
<evidence type="ECO:0000313" key="1">
    <source>
        <dbReference type="EMBL" id="KOO31769.1"/>
    </source>
</evidence>
<organism evidence="1 2">
    <name type="scientific">Chrysochromulina tobinii</name>
    <dbReference type="NCBI Taxonomy" id="1460289"/>
    <lineage>
        <taxon>Eukaryota</taxon>
        <taxon>Haptista</taxon>
        <taxon>Haptophyta</taxon>
        <taxon>Prymnesiophyceae</taxon>
        <taxon>Prymnesiales</taxon>
        <taxon>Chrysochromulinaceae</taxon>
        <taxon>Chrysochromulina</taxon>
    </lineage>
</organism>
<dbReference type="Proteomes" id="UP000037460">
    <property type="component" value="Unassembled WGS sequence"/>
</dbReference>
<protein>
    <submittedName>
        <fullName evidence="1">Uncharacterized protein</fullName>
    </submittedName>
</protein>
<dbReference type="EMBL" id="JWZX01001935">
    <property type="protein sequence ID" value="KOO31769.1"/>
    <property type="molecule type" value="Genomic_DNA"/>
</dbReference>
<gene>
    <name evidence="1" type="ORF">Ctob_007406</name>
</gene>
<keyword evidence="2" id="KW-1185">Reference proteome</keyword>
<comment type="caution">
    <text evidence="1">The sequence shown here is derived from an EMBL/GenBank/DDBJ whole genome shotgun (WGS) entry which is preliminary data.</text>
</comment>
<dbReference type="AlphaFoldDB" id="A0A0M0JYX1"/>
<evidence type="ECO:0000313" key="2">
    <source>
        <dbReference type="Proteomes" id="UP000037460"/>
    </source>
</evidence>
<name>A0A0M0JYX1_9EUKA</name>